<dbReference type="EMBL" id="PIQO01000041">
    <property type="protein sequence ID" value="PKR82483.1"/>
    <property type="molecule type" value="Genomic_DNA"/>
</dbReference>
<name>A0A2N3LD43_9BACI</name>
<gene>
    <name evidence="1" type="ORF">CWO92_24075</name>
</gene>
<dbReference type="Proteomes" id="UP000233440">
    <property type="component" value="Unassembled WGS sequence"/>
</dbReference>
<comment type="caution">
    <text evidence="1">The sequence shown here is derived from an EMBL/GenBank/DDBJ whole genome shotgun (WGS) entry which is preliminary data.</text>
</comment>
<accession>A0A2N3LD43</accession>
<proteinExistence type="predicted"/>
<organism evidence="1 2">
    <name type="scientific">Heyndrickxia camelliae</name>
    <dbReference type="NCBI Taxonomy" id="1707093"/>
    <lineage>
        <taxon>Bacteria</taxon>
        <taxon>Bacillati</taxon>
        <taxon>Bacillota</taxon>
        <taxon>Bacilli</taxon>
        <taxon>Bacillales</taxon>
        <taxon>Bacillaceae</taxon>
        <taxon>Heyndrickxia</taxon>
    </lineage>
</organism>
<evidence type="ECO:0000313" key="2">
    <source>
        <dbReference type="Proteomes" id="UP000233440"/>
    </source>
</evidence>
<sequence length="151" mass="17779">MEVYILYGLTEEMACYSLSTFGNAFLDFQKALKEGKERLKIILEEHPFHEDQELNITEEEDYYSVFLYQENAVLFELEISKITLSDNCMVVSKEEKKLIESIRLLEESPSSFMEAYIYDQQQLIERAELIGQEDKERKEKVLLSQTLLSKI</sequence>
<protein>
    <submittedName>
        <fullName evidence="1">Uncharacterized protein</fullName>
    </submittedName>
</protein>
<dbReference type="RefSeq" id="WP_101356722.1">
    <property type="nucleotide sequence ID" value="NZ_PIQO01000041.1"/>
</dbReference>
<reference evidence="1 2" key="1">
    <citation type="submission" date="2017-11" db="EMBL/GenBank/DDBJ databases">
        <title>Bacillus camelliae sp. nov., isolated from pu'er tea.</title>
        <authorList>
            <person name="Niu L."/>
        </authorList>
    </citation>
    <scope>NUCLEOTIDE SEQUENCE [LARGE SCALE GENOMIC DNA]</scope>
    <source>
        <strain evidence="1 2">7578-1</strain>
    </source>
</reference>
<evidence type="ECO:0000313" key="1">
    <source>
        <dbReference type="EMBL" id="PKR82483.1"/>
    </source>
</evidence>
<dbReference type="AlphaFoldDB" id="A0A2N3LD43"/>
<keyword evidence="2" id="KW-1185">Reference proteome</keyword>